<evidence type="ECO:0000313" key="2">
    <source>
        <dbReference type="EMBL" id="KAK3737493.1"/>
    </source>
</evidence>
<reference evidence="2" key="1">
    <citation type="journal article" date="2023" name="G3 (Bethesda)">
        <title>A reference genome for the long-term kleptoplast-retaining sea slug Elysia crispata morphotype clarki.</title>
        <authorList>
            <person name="Eastman K.E."/>
            <person name="Pendleton A.L."/>
            <person name="Shaikh M.A."/>
            <person name="Suttiyut T."/>
            <person name="Ogas R."/>
            <person name="Tomko P."/>
            <person name="Gavelis G."/>
            <person name="Widhalm J.R."/>
            <person name="Wisecaver J.H."/>
        </authorList>
    </citation>
    <scope>NUCLEOTIDE SEQUENCE</scope>
    <source>
        <strain evidence="2">ECLA1</strain>
    </source>
</reference>
<sequence>MNFYSLSSASEQLTYKADMWFICFRGRNVFHLLQTGQTSGSSLSDKADIRFICLRRGRHVFHLFQAMQTYVSSVSDKADMWYSTLVQLLVGMTRICQCCQSIHYPKKSMHALTGFIKETSYLDTVLSRQTLWSSAIDTGGGRKIQAMSADCSALHIMNGNLYDLRGVWLYSLYNRLFGLVVIISFSVLSL</sequence>
<dbReference type="Proteomes" id="UP001283361">
    <property type="component" value="Unassembled WGS sequence"/>
</dbReference>
<keyword evidence="1" id="KW-0472">Membrane</keyword>
<feature type="transmembrane region" description="Helical" evidence="1">
    <location>
        <begin position="167"/>
        <end position="188"/>
    </location>
</feature>
<keyword evidence="1" id="KW-0812">Transmembrane</keyword>
<accession>A0AAE1CVC8</accession>
<name>A0AAE1CVC8_9GAST</name>
<evidence type="ECO:0000256" key="1">
    <source>
        <dbReference type="SAM" id="Phobius"/>
    </source>
</evidence>
<dbReference type="EMBL" id="JAWDGP010006643">
    <property type="protein sequence ID" value="KAK3737493.1"/>
    <property type="molecule type" value="Genomic_DNA"/>
</dbReference>
<comment type="caution">
    <text evidence="2">The sequence shown here is derived from an EMBL/GenBank/DDBJ whole genome shotgun (WGS) entry which is preliminary data.</text>
</comment>
<organism evidence="2 3">
    <name type="scientific">Elysia crispata</name>
    <name type="common">lettuce slug</name>
    <dbReference type="NCBI Taxonomy" id="231223"/>
    <lineage>
        <taxon>Eukaryota</taxon>
        <taxon>Metazoa</taxon>
        <taxon>Spiralia</taxon>
        <taxon>Lophotrochozoa</taxon>
        <taxon>Mollusca</taxon>
        <taxon>Gastropoda</taxon>
        <taxon>Heterobranchia</taxon>
        <taxon>Euthyneura</taxon>
        <taxon>Panpulmonata</taxon>
        <taxon>Sacoglossa</taxon>
        <taxon>Placobranchoidea</taxon>
        <taxon>Plakobranchidae</taxon>
        <taxon>Elysia</taxon>
    </lineage>
</organism>
<gene>
    <name evidence="2" type="ORF">RRG08_028642</name>
</gene>
<evidence type="ECO:0000313" key="3">
    <source>
        <dbReference type="Proteomes" id="UP001283361"/>
    </source>
</evidence>
<proteinExistence type="predicted"/>
<protein>
    <submittedName>
        <fullName evidence="2">Uncharacterized protein</fullName>
    </submittedName>
</protein>
<keyword evidence="1" id="KW-1133">Transmembrane helix</keyword>
<dbReference type="AlphaFoldDB" id="A0AAE1CVC8"/>
<keyword evidence="3" id="KW-1185">Reference proteome</keyword>